<proteinExistence type="predicted"/>
<evidence type="ECO:0000313" key="4">
    <source>
        <dbReference type="Proteomes" id="UP000538196"/>
    </source>
</evidence>
<dbReference type="RefSeq" id="WP_021763569.1">
    <property type="nucleotide sequence ID" value="NZ_JACHVP010000002.1"/>
</dbReference>
<gene>
    <name evidence="3" type="ORF">FHX33_002332</name>
</gene>
<name>A0A7W4YKD4_LEIAQ</name>
<evidence type="ECO:0000256" key="2">
    <source>
        <dbReference type="SAM" id="Phobius"/>
    </source>
</evidence>
<feature type="region of interest" description="Disordered" evidence="1">
    <location>
        <begin position="1"/>
        <end position="25"/>
    </location>
</feature>
<dbReference type="AlphaFoldDB" id="A0A7W4YKD4"/>
<comment type="caution">
    <text evidence="3">The sequence shown here is derived from an EMBL/GenBank/DDBJ whole genome shotgun (WGS) entry which is preliminary data.</text>
</comment>
<keyword evidence="4" id="KW-1185">Reference proteome</keyword>
<dbReference type="Proteomes" id="UP000538196">
    <property type="component" value="Unassembled WGS sequence"/>
</dbReference>
<evidence type="ECO:0000313" key="3">
    <source>
        <dbReference type="EMBL" id="MBB2967569.1"/>
    </source>
</evidence>
<sequence length="93" mass="9647">MIEMRQDEDGVFRPEGPDTPLPYGLPEDPQEPYVAIVAPNIDKISAGAFTPGTLAGRRTRRGLIAFAASVAGGLVVIGIVVAVQTVMAALGAD</sequence>
<accession>A0A7W4YKD4</accession>
<keyword evidence="2" id="KW-1133">Transmembrane helix</keyword>
<feature type="compositionally biased region" description="Basic and acidic residues" evidence="1">
    <location>
        <begin position="1"/>
        <end position="16"/>
    </location>
</feature>
<feature type="transmembrane region" description="Helical" evidence="2">
    <location>
        <begin position="63"/>
        <end position="90"/>
    </location>
</feature>
<dbReference type="EMBL" id="JACHVP010000002">
    <property type="protein sequence ID" value="MBB2967569.1"/>
    <property type="molecule type" value="Genomic_DNA"/>
</dbReference>
<reference evidence="3 4" key="1">
    <citation type="submission" date="2020-08" db="EMBL/GenBank/DDBJ databases">
        <title>Sequencing the genomes of 1000 actinobacteria strains.</title>
        <authorList>
            <person name="Klenk H.-P."/>
        </authorList>
    </citation>
    <scope>NUCLEOTIDE SEQUENCE [LARGE SCALE GENOMIC DNA]</scope>
    <source>
        <strain evidence="3 4">DSM 20146</strain>
    </source>
</reference>
<evidence type="ECO:0000256" key="1">
    <source>
        <dbReference type="SAM" id="MobiDB-lite"/>
    </source>
</evidence>
<protein>
    <submittedName>
        <fullName evidence="3">Uncharacterized protein</fullName>
    </submittedName>
</protein>
<keyword evidence="2" id="KW-0472">Membrane</keyword>
<organism evidence="3 4">
    <name type="scientific">Leifsonia aquatica</name>
    <name type="common">Corynebacterium aquaticum</name>
    <dbReference type="NCBI Taxonomy" id="144185"/>
    <lineage>
        <taxon>Bacteria</taxon>
        <taxon>Bacillati</taxon>
        <taxon>Actinomycetota</taxon>
        <taxon>Actinomycetes</taxon>
        <taxon>Micrococcales</taxon>
        <taxon>Microbacteriaceae</taxon>
        <taxon>Leifsonia</taxon>
    </lineage>
</organism>
<keyword evidence="2" id="KW-0812">Transmembrane</keyword>